<comment type="similarity">
    <text evidence="3">Belongs to the peptidase M1 family.</text>
</comment>
<sequence>MSELNIVRLADYSKPAFGIDHHELQFYLQEDSVRVAHQQKIRRVQEKTDANGWTIEREKHLVLNGEGLELLSIAVNGKALESGQYRYENDLLTLFDVADEFVLETEVRIHPDENKELSGLYRSNGIYCTQCEAQGFRRISFTLDRPDVLATYRVRIEGNKQQNPVMLSNGDLEQHGDLGEDNYYSVWHDPHPKPSYLFALVAGDLAQVSRRITTAKGKKIELRIYTEAKFISQTDYAMQALVDSINWDEKRFNLSYDLNRFNIVAVSDFNMGAMENKSLNIFNTKYVFADIETATDADFHGIQAVIGHEYFHNWTGNRITCRDWFQLSLKEGLTVFRDQEFSCDMNERDIERINNVSLLRRVQFAEDAGPMRHPVQPQEYAAIDNFYTATVYEKGAEIIRMYHTIIGEEAFQKGMALYVKRHDGQAVRIEDFAQCMEDAGGYPFTKQFFDWYTTAGTPKVNFTSAYNQHNRHFTISAHQDTSAVSPARPLVIPIRLALISPNGRQYRFSDGSYSKLLMLDQTRGSWSFERGEEDLIPVLMMGFSAPVYYEHHYSNEELAVIVRHAPDGFARYEAMQISYRRLFMTALQKPLKTKDHAKDVAEMMMHVLANDKFSAGEKALLLALPSLDSLLPYLEAPIDMDKAVGAYERIVRIIALKMRRAWSDYLENDKEETQAKFSVRDAGIRALRAVAWRALAVFEDDSVGERLIKYYQEAQCMTERVNALDALMMRADKCREQALADFRQGFAEQPLVIDKWFALQAKDNCPEALERISALAAREDYHIGNPNRFRALIAPLTQMNPAIFHQGDGAGYRFVCTQIRRIILQNPQLAARLLGAFSSVSKLDEQRKTLARQELGALADIEGLSVDVREVLERLLNGLKS</sequence>
<evidence type="ECO:0000256" key="3">
    <source>
        <dbReference type="ARBA" id="ARBA00010136"/>
    </source>
</evidence>
<evidence type="ECO:0000256" key="2">
    <source>
        <dbReference type="ARBA" id="ARBA00001947"/>
    </source>
</evidence>
<dbReference type="OrthoDB" id="100605at2"/>
<dbReference type="Gene3D" id="2.60.40.1840">
    <property type="match status" value="1"/>
</dbReference>
<feature type="domain" description="Aminopeptidase N-like N-terminal" evidence="16">
    <location>
        <begin position="59"/>
        <end position="197"/>
    </location>
</feature>
<dbReference type="Gene3D" id="2.60.40.1730">
    <property type="entry name" value="tricorn interacting facor f3 domain"/>
    <property type="match status" value="1"/>
</dbReference>
<evidence type="ECO:0000256" key="4">
    <source>
        <dbReference type="ARBA" id="ARBA00012564"/>
    </source>
</evidence>
<dbReference type="SUPFAM" id="SSF63737">
    <property type="entry name" value="Leukotriene A4 hydrolase N-terminal domain"/>
    <property type="match status" value="1"/>
</dbReference>
<dbReference type="SUPFAM" id="SSF55486">
    <property type="entry name" value="Metalloproteases ('zincins'), catalytic domain"/>
    <property type="match status" value="1"/>
</dbReference>
<dbReference type="GO" id="GO:0008237">
    <property type="term" value="F:metallopeptidase activity"/>
    <property type="evidence" value="ECO:0007669"/>
    <property type="project" value="UniProtKB-UniRule"/>
</dbReference>
<dbReference type="InterPro" id="IPR027268">
    <property type="entry name" value="Peptidase_M4/M1_CTD_sf"/>
</dbReference>
<dbReference type="InterPro" id="IPR035414">
    <property type="entry name" value="Peptidase_M1_pepN_Ig-like"/>
</dbReference>
<dbReference type="Proteomes" id="UP000254575">
    <property type="component" value="Unassembled WGS sequence"/>
</dbReference>
<evidence type="ECO:0000259" key="14">
    <source>
        <dbReference type="Pfam" id="PF11940"/>
    </source>
</evidence>
<keyword evidence="11" id="KW-0482">Metalloprotease</keyword>
<dbReference type="AlphaFoldDB" id="A0A380MKM9"/>
<feature type="domain" description="Peptidase M1 membrane alanine aminopeptidase" evidence="13">
    <location>
        <begin position="236"/>
        <end position="441"/>
    </location>
</feature>
<feature type="domain" description="Peptidase M1 alanyl aminopeptidase Ig-like fold" evidence="14">
    <location>
        <begin position="456"/>
        <end position="551"/>
    </location>
</feature>
<dbReference type="GO" id="GO:0016285">
    <property type="term" value="F:alanyl aminopeptidase activity"/>
    <property type="evidence" value="ECO:0007669"/>
    <property type="project" value="UniProtKB-EC"/>
</dbReference>
<protein>
    <recommendedName>
        <fullName evidence="5 12">Aminopeptidase N</fullName>
        <ecNumber evidence="4 12">3.4.11.2</ecNumber>
    </recommendedName>
</protein>
<proteinExistence type="inferred from homology"/>
<dbReference type="InterPro" id="IPR042097">
    <property type="entry name" value="Aminopeptidase_N-like_N_sf"/>
</dbReference>
<dbReference type="PANTHER" id="PTHR46322">
    <property type="entry name" value="PUROMYCIN-SENSITIVE AMINOPEPTIDASE"/>
    <property type="match status" value="1"/>
</dbReference>
<dbReference type="InterPro" id="IPR014782">
    <property type="entry name" value="Peptidase_M1_dom"/>
</dbReference>
<keyword evidence="6 17" id="KW-0031">Aminopeptidase</keyword>
<comment type="catalytic activity">
    <reaction evidence="1">
        <text>Release of an N-terminal amino acid, Xaa-|-Yaa- from a peptide, amide or arylamide. Xaa is preferably Ala, but may be most amino acids including Pro (slow action). When a terminal hydrophobic residue is followed by a prolyl residue, the two may be released as an intact Xaa-Pro dipeptide.</text>
        <dbReference type="EC" id="3.4.11.2"/>
    </reaction>
</comment>
<dbReference type="EC" id="3.4.11.2" evidence="4 12"/>
<evidence type="ECO:0000259" key="16">
    <source>
        <dbReference type="Pfam" id="PF17900"/>
    </source>
</evidence>
<dbReference type="InterPro" id="IPR024601">
    <property type="entry name" value="Peptidase_M1_pepN_C"/>
</dbReference>
<gene>
    <name evidence="17" type="primary">pepN</name>
    <name evidence="17" type="ORF">NCTC10717_00706</name>
</gene>
<evidence type="ECO:0000256" key="5">
    <source>
        <dbReference type="ARBA" id="ARBA00015611"/>
    </source>
</evidence>
<evidence type="ECO:0000313" key="17">
    <source>
        <dbReference type="EMBL" id="SUO92724.1"/>
    </source>
</evidence>
<dbReference type="Pfam" id="PF01433">
    <property type="entry name" value="Peptidase_M1"/>
    <property type="match status" value="1"/>
</dbReference>
<dbReference type="Gene3D" id="1.10.390.10">
    <property type="entry name" value="Neutral Protease Domain 2"/>
    <property type="match status" value="1"/>
</dbReference>
<accession>A0A380MKM9</accession>
<reference evidence="17 18" key="1">
    <citation type="submission" date="2018-06" db="EMBL/GenBank/DDBJ databases">
        <authorList>
            <consortium name="Pathogen Informatics"/>
            <person name="Doyle S."/>
        </authorList>
    </citation>
    <scope>NUCLEOTIDE SEQUENCE [LARGE SCALE GENOMIC DNA]</scope>
    <source>
        <strain evidence="17 18">NCTC10717</strain>
    </source>
</reference>
<dbReference type="InterPro" id="IPR001930">
    <property type="entry name" value="Peptidase_M1"/>
</dbReference>
<evidence type="ECO:0000256" key="1">
    <source>
        <dbReference type="ARBA" id="ARBA00000098"/>
    </source>
</evidence>
<dbReference type="InterPro" id="IPR012779">
    <property type="entry name" value="Peptidase_M1_pepN"/>
</dbReference>
<keyword evidence="8" id="KW-0479">Metal-binding</keyword>
<evidence type="ECO:0000256" key="10">
    <source>
        <dbReference type="ARBA" id="ARBA00022833"/>
    </source>
</evidence>
<evidence type="ECO:0000256" key="11">
    <source>
        <dbReference type="ARBA" id="ARBA00023049"/>
    </source>
</evidence>
<evidence type="ECO:0000256" key="12">
    <source>
        <dbReference type="NCBIfam" id="TIGR02414"/>
    </source>
</evidence>
<evidence type="ECO:0000259" key="13">
    <source>
        <dbReference type="Pfam" id="PF01433"/>
    </source>
</evidence>
<evidence type="ECO:0000259" key="15">
    <source>
        <dbReference type="Pfam" id="PF17432"/>
    </source>
</evidence>
<dbReference type="Pfam" id="PF17432">
    <property type="entry name" value="DUF3458_C"/>
    <property type="match status" value="1"/>
</dbReference>
<dbReference type="Gene3D" id="1.25.50.10">
    <property type="entry name" value="Peptidase M1, alanyl aminopeptidase, C-terminal domain"/>
    <property type="match status" value="1"/>
</dbReference>
<evidence type="ECO:0000256" key="9">
    <source>
        <dbReference type="ARBA" id="ARBA00022801"/>
    </source>
</evidence>
<keyword evidence="9 17" id="KW-0378">Hydrolase</keyword>
<organism evidence="17 18">
    <name type="scientific">Suttonella indologenes</name>
    <dbReference type="NCBI Taxonomy" id="13276"/>
    <lineage>
        <taxon>Bacteria</taxon>
        <taxon>Pseudomonadati</taxon>
        <taxon>Pseudomonadota</taxon>
        <taxon>Gammaproteobacteria</taxon>
        <taxon>Cardiobacteriales</taxon>
        <taxon>Cardiobacteriaceae</taxon>
        <taxon>Suttonella</taxon>
    </lineage>
</organism>
<dbReference type="InterPro" id="IPR045357">
    <property type="entry name" value="Aminopeptidase_N-like_N"/>
</dbReference>
<comment type="cofactor">
    <cofactor evidence="2">
        <name>Zn(2+)</name>
        <dbReference type="ChEBI" id="CHEBI:29105"/>
    </cofactor>
</comment>
<dbReference type="Pfam" id="PF11940">
    <property type="entry name" value="DUF3458"/>
    <property type="match status" value="1"/>
</dbReference>
<keyword evidence="10" id="KW-0862">Zinc</keyword>
<dbReference type="NCBIfam" id="TIGR02414">
    <property type="entry name" value="pepN_proteo"/>
    <property type="match status" value="1"/>
</dbReference>
<dbReference type="EMBL" id="UHIA01000003">
    <property type="protein sequence ID" value="SUO92724.1"/>
    <property type="molecule type" value="Genomic_DNA"/>
</dbReference>
<dbReference type="CDD" id="cd09600">
    <property type="entry name" value="M1_APN"/>
    <property type="match status" value="1"/>
</dbReference>
<evidence type="ECO:0000256" key="6">
    <source>
        <dbReference type="ARBA" id="ARBA00022438"/>
    </source>
</evidence>
<keyword evidence="7" id="KW-0645">Protease</keyword>
<keyword evidence="18" id="KW-1185">Reference proteome</keyword>
<evidence type="ECO:0000256" key="8">
    <source>
        <dbReference type="ARBA" id="ARBA00022723"/>
    </source>
</evidence>
<evidence type="ECO:0000256" key="7">
    <source>
        <dbReference type="ARBA" id="ARBA00022670"/>
    </source>
</evidence>
<name>A0A380MKM9_9GAMM</name>
<dbReference type="GO" id="GO:0008270">
    <property type="term" value="F:zinc ion binding"/>
    <property type="evidence" value="ECO:0007669"/>
    <property type="project" value="InterPro"/>
</dbReference>
<dbReference type="GO" id="GO:0006508">
    <property type="term" value="P:proteolysis"/>
    <property type="evidence" value="ECO:0007669"/>
    <property type="project" value="UniProtKB-UniRule"/>
</dbReference>
<dbReference type="FunFam" id="3.30.2010.30:FF:000002">
    <property type="entry name" value="Putative aminopeptidase N"/>
    <property type="match status" value="1"/>
</dbReference>
<feature type="domain" description="Peptidase M1 alanyl aminopeptidase C-terminal" evidence="15">
    <location>
        <begin position="556"/>
        <end position="876"/>
    </location>
</feature>
<dbReference type="InterPro" id="IPR037144">
    <property type="entry name" value="Peptidase_M1_pepN_C_sf"/>
</dbReference>
<dbReference type="Pfam" id="PF17900">
    <property type="entry name" value="Peptidase_M1_N"/>
    <property type="match status" value="1"/>
</dbReference>
<evidence type="ECO:0000313" key="18">
    <source>
        <dbReference type="Proteomes" id="UP000254575"/>
    </source>
</evidence>
<dbReference type="RefSeq" id="WP_115217968.1">
    <property type="nucleotide sequence ID" value="NZ_UHIA01000003.1"/>
</dbReference>
<dbReference type="PANTHER" id="PTHR46322:SF1">
    <property type="entry name" value="PUROMYCIN-SENSITIVE AMINOPEPTIDASE"/>
    <property type="match status" value="1"/>
</dbReference>
<dbReference type="Gene3D" id="3.30.2010.30">
    <property type="match status" value="1"/>
</dbReference>
<dbReference type="InterPro" id="IPR038438">
    <property type="entry name" value="PepN_Ig-like_sf"/>
</dbReference>
<dbReference type="PRINTS" id="PR00756">
    <property type="entry name" value="ALADIPTASE"/>
</dbReference>